<evidence type="ECO:0000313" key="2">
    <source>
        <dbReference type="EMBL" id="PKV78666.1"/>
    </source>
</evidence>
<feature type="compositionally biased region" description="Basic and acidic residues" evidence="1">
    <location>
        <begin position="52"/>
        <end position="106"/>
    </location>
</feature>
<keyword evidence="3" id="KW-1185">Reference proteome</keyword>
<evidence type="ECO:0000313" key="3">
    <source>
        <dbReference type="Proteomes" id="UP000233766"/>
    </source>
</evidence>
<feature type="compositionally biased region" description="Basic residues" evidence="1">
    <location>
        <begin position="260"/>
        <end position="269"/>
    </location>
</feature>
<feature type="compositionally biased region" description="Low complexity" evidence="1">
    <location>
        <begin position="138"/>
        <end position="148"/>
    </location>
</feature>
<accession>A0A2N3VAQ3</accession>
<organism evidence="2 3">
    <name type="scientific">Nocardia fluminea</name>
    <dbReference type="NCBI Taxonomy" id="134984"/>
    <lineage>
        <taxon>Bacteria</taxon>
        <taxon>Bacillati</taxon>
        <taxon>Actinomycetota</taxon>
        <taxon>Actinomycetes</taxon>
        <taxon>Mycobacteriales</taxon>
        <taxon>Nocardiaceae</taxon>
        <taxon>Nocardia</taxon>
    </lineage>
</organism>
<name>A0A2N3VAQ3_9NOCA</name>
<sequence>MHAVAEEAPVGRPARTPGAAVADRTDRQGAAARREDRRGAVMRRKGRPGPVMRREDRPGPVMRREDRPGAAVRREDQRGAVVRREDRRGAVVRRPEAVARQEDRPRRGGVAVRGVAAAGIHPNGSPDRVVADEERDPALGARPAADADPGGGRLVGADPARAGTLAVRWGDREPAEQRCSGRGGSRPVRDAFPAGGRVPPDAHRDAVVRRADPPRADWAADETHRAVRTPDHRGAPAVVRRAERGPVGDPARRDVDPRAARLRRGRRPVRPSSHVPTEHWAPGAGSGRRRGHADERNHRRPSCLLYPA</sequence>
<dbReference type="Proteomes" id="UP000233766">
    <property type="component" value="Unassembled WGS sequence"/>
</dbReference>
<dbReference type="AlphaFoldDB" id="A0A2N3VAQ3"/>
<feature type="compositionally biased region" description="Basic and acidic residues" evidence="1">
    <location>
        <begin position="221"/>
        <end position="259"/>
    </location>
</feature>
<proteinExistence type="predicted"/>
<reference evidence="2 3" key="1">
    <citation type="submission" date="2017-12" db="EMBL/GenBank/DDBJ databases">
        <title>Sequencing the genomes of 1000 Actinobacteria strains.</title>
        <authorList>
            <person name="Klenk H.-P."/>
        </authorList>
    </citation>
    <scope>NUCLEOTIDE SEQUENCE [LARGE SCALE GENOMIC DNA]</scope>
    <source>
        <strain evidence="2 3">DSM 44489</strain>
    </source>
</reference>
<dbReference type="EMBL" id="PJMW01000002">
    <property type="protein sequence ID" value="PKV78666.1"/>
    <property type="molecule type" value="Genomic_DNA"/>
</dbReference>
<protein>
    <submittedName>
        <fullName evidence="2">Uncharacterized protein</fullName>
    </submittedName>
</protein>
<evidence type="ECO:0000256" key="1">
    <source>
        <dbReference type="SAM" id="MobiDB-lite"/>
    </source>
</evidence>
<feature type="region of interest" description="Disordered" evidence="1">
    <location>
        <begin position="1"/>
        <end position="308"/>
    </location>
</feature>
<feature type="compositionally biased region" description="Basic and acidic residues" evidence="1">
    <location>
        <begin position="23"/>
        <end position="39"/>
    </location>
</feature>
<comment type="caution">
    <text evidence="2">The sequence shown here is derived from an EMBL/GenBank/DDBJ whole genome shotgun (WGS) entry which is preliminary data.</text>
</comment>
<gene>
    <name evidence="2" type="ORF">ATK86_3045</name>
</gene>
<feature type="compositionally biased region" description="Basic and acidic residues" evidence="1">
    <location>
        <begin position="200"/>
        <end position="215"/>
    </location>
</feature>
<feature type="compositionally biased region" description="Low complexity" evidence="1">
    <location>
        <begin position="108"/>
        <end position="119"/>
    </location>
</feature>